<dbReference type="Proteomes" id="UP001055879">
    <property type="component" value="Linkage Group LG16"/>
</dbReference>
<comment type="caution">
    <text evidence="1">The sequence shown here is derived from an EMBL/GenBank/DDBJ whole genome shotgun (WGS) entry which is preliminary data.</text>
</comment>
<gene>
    <name evidence="1" type="ORF">L6452_40776</name>
</gene>
<protein>
    <submittedName>
        <fullName evidence="1">Uncharacterized protein</fullName>
    </submittedName>
</protein>
<accession>A0ACB8XN85</accession>
<dbReference type="EMBL" id="CM042062">
    <property type="protein sequence ID" value="KAI3669538.1"/>
    <property type="molecule type" value="Genomic_DNA"/>
</dbReference>
<name>A0ACB8XN85_ARCLA</name>
<reference evidence="2" key="1">
    <citation type="journal article" date="2022" name="Mol. Ecol. Resour.">
        <title>The genomes of chicory, endive, great burdock and yacon provide insights into Asteraceae palaeo-polyploidization history and plant inulin production.</title>
        <authorList>
            <person name="Fan W."/>
            <person name="Wang S."/>
            <person name="Wang H."/>
            <person name="Wang A."/>
            <person name="Jiang F."/>
            <person name="Liu H."/>
            <person name="Zhao H."/>
            <person name="Xu D."/>
            <person name="Zhang Y."/>
        </authorList>
    </citation>
    <scope>NUCLEOTIDE SEQUENCE [LARGE SCALE GENOMIC DNA]</scope>
    <source>
        <strain evidence="2">cv. Niubang</strain>
    </source>
</reference>
<organism evidence="1 2">
    <name type="scientific">Arctium lappa</name>
    <name type="common">Greater burdock</name>
    <name type="synonym">Lappa major</name>
    <dbReference type="NCBI Taxonomy" id="4217"/>
    <lineage>
        <taxon>Eukaryota</taxon>
        <taxon>Viridiplantae</taxon>
        <taxon>Streptophyta</taxon>
        <taxon>Embryophyta</taxon>
        <taxon>Tracheophyta</taxon>
        <taxon>Spermatophyta</taxon>
        <taxon>Magnoliopsida</taxon>
        <taxon>eudicotyledons</taxon>
        <taxon>Gunneridae</taxon>
        <taxon>Pentapetalae</taxon>
        <taxon>asterids</taxon>
        <taxon>campanulids</taxon>
        <taxon>Asterales</taxon>
        <taxon>Asteraceae</taxon>
        <taxon>Carduoideae</taxon>
        <taxon>Cardueae</taxon>
        <taxon>Arctiinae</taxon>
        <taxon>Arctium</taxon>
    </lineage>
</organism>
<evidence type="ECO:0000313" key="2">
    <source>
        <dbReference type="Proteomes" id="UP001055879"/>
    </source>
</evidence>
<evidence type="ECO:0000313" key="1">
    <source>
        <dbReference type="EMBL" id="KAI3669538.1"/>
    </source>
</evidence>
<proteinExistence type="predicted"/>
<keyword evidence="2" id="KW-1185">Reference proteome</keyword>
<reference evidence="1 2" key="2">
    <citation type="journal article" date="2022" name="Mol. Ecol. Resour.">
        <title>The genomes of chicory, endive, great burdock and yacon provide insights into Asteraceae paleo-polyploidization history and plant inulin production.</title>
        <authorList>
            <person name="Fan W."/>
            <person name="Wang S."/>
            <person name="Wang H."/>
            <person name="Wang A."/>
            <person name="Jiang F."/>
            <person name="Liu H."/>
            <person name="Zhao H."/>
            <person name="Xu D."/>
            <person name="Zhang Y."/>
        </authorList>
    </citation>
    <scope>NUCLEOTIDE SEQUENCE [LARGE SCALE GENOMIC DNA]</scope>
    <source>
        <strain evidence="2">cv. Niubang</strain>
    </source>
</reference>
<sequence length="312" mass="34201">MFMTRGDGAVVSAVDSVTAALPIFAAFTKVSVACSVSTSLSVSAAFTTDTKKISAVSIFFETMPYKLYEGTGFIDYDQLEKSATLFRPKLIVAGASAYARLYDYARICKVCDKQKAILLADMAHISGLVAAGVIPSPFEYADVVTTTTHKSFRGPRGAMIFFRKGLKEVTKQGKEVFYDYEDKINQAVFPGLQGGPHNHTITGCTFVVTIQDLTISAPIDSSNIDGIDPDNHANTGAQIHAHHERSTVVAAAAPPPPPAYRGYVGSKDQADPWTRPLQEREREREREEERERDEIPQNKQRLSMKELKEGTA</sequence>